<evidence type="ECO:0000313" key="3">
    <source>
        <dbReference type="Proteomes" id="UP001233999"/>
    </source>
</evidence>
<feature type="transmembrane region" description="Helical" evidence="1">
    <location>
        <begin position="44"/>
        <end position="63"/>
    </location>
</feature>
<reference evidence="2" key="1">
    <citation type="journal article" date="2023" name="IScience">
        <title>Live-bearing cockroach genome reveals convergent evolutionary mechanisms linked to viviparity in insects and beyond.</title>
        <authorList>
            <person name="Fouks B."/>
            <person name="Harrison M.C."/>
            <person name="Mikhailova A.A."/>
            <person name="Marchal E."/>
            <person name="English S."/>
            <person name="Carruthers M."/>
            <person name="Jennings E.C."/>
            <person name="Chiamaka E.L."/>
            <person name="Frigard R.A."/>
            <person name="Pippel M."/>
            <person name="Attardo G.M."/>
            <person name="Benoit J.B."/>
            <person name="Bornberg-Bauer E."/>
            <person name="Tobe S.S."/>
        </authorList>
    </citation>
    <scope>NUCLEOTIDE SEQUENCE</scope>
    <source>
        <strain evidence="2">Stay&amp;Tobe</strain>
    </source>
</reference>
<feature type="non-terminal residue" evidence="2">
    <location>
        <position position="1"/>
    </location>
</feature>
<comment type="caution">
    <text evidence="2">The sequence shown here is derived from an EMBL/GenBank/DDBJ whole genome shotgun (WGS) entry which is preliminary data.</text>
</comment>
<protein>
    <submittedName>
        <fullName evidence="2">Uncharacterized protein</fullName>
    </submittedName>
</protein>
<keyword evidence="1" id="KW-0812">Transmembrane</keyword>
<dbReference type="Proteomes" id="UP001233999">
    <property type="component" value="Unassembled WGS sequence"/>
</dbReference>
<keyword evidence="1" id="KW-1133">Transmembrane helix</keyword>
<evidence type="ECO:0000256" key="1">
    <source>
        <dbReference type="SAM" id="Phobius"/>
    </source>
</evidence>
<feature type="non-terminal residue" evidence="2">
    <location>
        <position position="64"/>
    </location>
</feature>
<proteinExistence type="predicted"/>
<evidence type="ECO:0000313" key="2">
    <source>
        <dbReference type="EMBL" id="KAJ9587607.1"/>
    </source>
</evidence>
<organism evidence="2 3">
    <name type="scientific">Diploptera punctata</name>
    <name type="common">Pacific beetle cockroach</name>
    <dbReference type="NCBI Taxonomy" id="6984"/>
    <lineage>
        <taxon>Eukaryota</taxon>
        <taxon>Metazoa</taxon>
        <taxon>Ecdysozoa</taxon>
        <taxon>Arthropoda</taxon>
        <taxon>Hexapoda</taxon>
        <taxon>Insecta</taxon>
        <taxon>Pterygota</taxon>
        <taxon>Neoptera</taxon>
        <taxon>Polyneoptera</taxon>
        <taxon>Dictyoptera</taxon>
        <taxon>Blattodea</taxon>
        <taxon>Blaberoidea</taxon>
        <taxon>Blaberidae</taxon>
        <taxon>Diplopterinae</taxon>
        <taxon>Diploptera</taxon>
    </lineage>
</organism>
<name>A0AAD8EFB0_DIPPU</name>
<gene>
    <name evidence="2" type="ORF">L9F63_018989</name>
</gene>
<keyword evidence="3" id="KW-1185">Reference proteome</keyword>
<accession>A0AAD8EFB0</accession>
<keyword evidence="1" id="KW-0472">Membrane</keyword>
<reference evidence="2" key="2">
    <citation type="submission" date="2023-05" db="EMBL/GenBank/DDBJ databases">
        <authorList>
            <person name="Fouks B."/>
        </authorList>
    </citation>
    <scope>NUCLEOTIDE SEQUENCE</scope>
    <source>
        <strain evidence="2">Stay&amp;Tobe</strain>
        <tissue evidence="2">Testes</tissue>
    </source>
</reference>
<sequence>VNNVIQNFPILPMSVASSRTMQIKFDSLIPLFDLSINTFCMFNVIKYIHAIIIISIMFSTSLYT</sequence>
<dbReference type="EMBL" id="JASPKZ010006084">
    <property type="protein sequence ID" value="KAJ9587607.1"/>
    <property type="molecule type" value="Genomic_DNA"/>
</dbReference>
<dbReference type="AlphaFoldDB" id="A0AAD8EFB0"/>